<dbReference type="PANTHER" id="PTHR22754:SF32">
    <property type="entry name" value="DISCO-INTERACTING PROTEIN 2"/>
    <property type="match status" value="1"/>
</dbReference>
<feature type="domain" description="AMP-dependent synthetase/ligase" evidence="2">
    <location>
        <begin position="17"/>
        <end position="316"/>
    </location>
</feature>
<evidence type="ECO:0000259" key="2">
    <source>
        <dbReference type="Pfam" id="PF00501"/>
    </source>
</evidence>
<evidence type="ECO:0000313" key="4">
    <source>
        <dbReference type="Proteomes" id="UP000028483"/>
    </source>
</evidence>
<organism evidence="3 4">
    <name type="scientific">Xenorhabdus bovienii str. oregonense</name>
    <dbReference type="NCBI Taxonomy" id="1398202"/>
    <lineage>
        <taxon>Bacteria</taxon>
        <taxon>Pseudomonadati</taxon>
        <taxon>Pseudomonadota</taxon>
        <taxon>Gammaproteobacteria</taxon>
        <taxon>Enterobacterales</taxon>
        <taxon>Morganellaceae</taxon>
        <taxon>Xenorhabdus</taxon>
    </lineage>
</organism>
<reference evidence="3" key="1">
    <citation type="submission" date="2013-07" db="EMBL/GenBank/DDBJ databases">
        <title>Sub-species coevolution in mutualistic symbiosis.</title>
        <authorList>
            <person name="Murfin K."/>
            <person name="Klassen J."/>
            <person name="Lee M."/>
            <person name="Forst S."/>
            <person name="Stock P."/>
            <person name="Goodrich-Blair H."/>
        </authorList>
    </citation>
    <scope>NUCLEOTIDE SEQUENCE [LARGE SCALE GENOMIC DNA]</scope>
    <source>
        <strain evidence="3">Oregonense</strain>
    </source>
</reference>
<evidence type="ECO:0000313" key="3">
    <source>
        <dbReference type="EMBL" id="CDH04316.1"/>
    </source>
</evidence>
<comment type="similarity">
    <text evidence="1">Belongs to the ATP-dependent AMP-binding enzyme family.</text>
</comment>
<comment type="caution">
    <text evidence="3">The sequence shown here is derived from an EMBL/GenBank/DDBJ whole genome shotgun (WGS) entry which is preliminary data.</text>
</comment>
<dbReference type="Proteomes" id="UP000028483">
    <property type="component" value="Unassembled WGS sequence"/>
</dbReference>
<dbReference type="EMBL" id="CBSX010000029">
    <property type="protein sequence ID" value="CDH04316.1"/>
    <property type="molecule type" value="Genomic_DNA"/>
</dbReference>
<protein>
    <recommendedName>
        <fullName evidence="2">AMP-dependent synthetase/ligase domain-containing protein</fullName>
    </recommendedName>
</protein>
<dbReference type="PANTHER" id="PTHR22754">
    <property type="entry name" value="DISCO-INTERACTING PROTEIN 2 DIP2 -RELATED"/>
    <property type="match status" value="1"/>
</dbReference>
<evidence type="ECO:0000256" key="1">
    <source>
        <dbReference type="ARBA" id="ARBA00006432"/>
    </source>
</evidence>
<dbReference type="SUPFAM" id="SSF56801">
    <property type="entry name" value="Acetyl-CoA synthetase-like"/>
    <property type="match status" value="1"/>
</dbReference>
<dbReference type="HOGENOM" id="CLU_000022_23_9_6"/>
<proteinExistence type="inferred from homology"/>
<accession>A0A077P386</accession>
<sequence length="318" mass="36032">MNSIKNSTRWVRNTLFKQAEQVKEGIALRYCIKNTNGTQDKTEIYTYQNLLSLGCKLASQLSPKSGKQSPALLLMPGDSSFVISFITCIIRGISAIPVHLASHLRINRSSETIDHIIEDSQPEFILTFSHFADEIAERGWNKDRQLIFVNKVIAVLVDSEQVFPTEEEYHALYHHSHHRNNDAPVYLQYSSGSTAKPKAVCNYDDNMRVQHEILLELHQHCQPKSITANWLPFYHDLGMFCGLLLPLLSGGCCNFMPPVHLISEPFRWLKIIHDYQANSVAAPDFAWELCTSMVTDEGITQLDLSSVKMAMNAAEPKR</sequence>
<dbReference type="Pfam" id="PF00501">
    <property type="entry name" value="AMP-binding"/>
    <property type="match status" value="1"/>
</dbReference>
<name>A0A077P386_XENBV</name>
<dbReference type="InterPro" id="IPR042099">
    <property type="entry name" value="ANL_N_sf"/>
</dbReference>
<gene>
    <name evidence="3" type="ORF">XBO1_1240017</name>
</gene>
<dbReference type="InterPro" id="IPR000873">
    <property type="entry name" value="AMP-dep_synth/lig_dom"/>
</dbReference>
<dbReference type="Gene3D" id="3.40.50.12780">
    <property type="entry name" value="N-terminal domain of ligase-like"/>
    <property type="match status" value="1"/>
</dbReference>
<dbReference type="AlphaFoldDB" id="A0A077P386"/>